<keyword evidence="3" id="KW-1185">Reference proteome</keyword>
<feature type="domain" description="KIB1-4 beta-propeller" evidence="1">
    <location>
        <begin position="24"/>
        <end position="236"/>
    </location>
</feature>
<proteinExistence type="predicted"/>
<reference evidence="2" key="1">
    <citation type="submission" date="2020-05" db="EMBL/GenBank/DDBJ databases">
        <title>WGS assembly of Panicum virgatum.</title>
        <authorList>
            <person name="Lovell J.T."/>
            <person name="Jenkins J."/>
            <person name="Shu S."/>
            <person name="Juenger T.E."/>
            <person name="Schmutz J."/>
        </authorList>
    </citation>
    <scope>NUCLEOTIDE SEQUENCE</scope>
    <source>
        <strain evidence="2">AP13</strain>
    </source>
</reference>
<comment type="caution">
    <text evidence="2">The sequence shown here is derived from an EMBL/GenBank/DDBJ whole genome shotgun (WGS) entry which is preliminary data.</text>
</comment>
<dbReference type="PANTHER" id="PTHR33110">
    <property type="entry name" value="F-BOX/KELCH-REPEAT PROTEIN-RELATED"/>
    <property type="match status" value="1"/>
</dbReference>
<dbReference type="InterPro" id="IPR005174">
    <property type="entry name" value="KIB1-4_b-propeller"/>
</dbReference>
<gene>
    <name evidence="2" type="ORF">PVAP13_4KG273500</name>
</gene>
<sequence>MATATAAAGVANLDLFTGRNGGKGTRIPLPAWTEGAISKIVLSAAPDSEDCTVAAVADFEFCNDLRRGSVCVCRLRRREISRPWWRITKTFYLEDIAIFQGKLHAVDGQEQAYVFEDEELDKMRAWALFHRDQVARFSVHNKYYLVACHGRLLMVCRSFGTNRVPGGGYHTVGFKVSQLSEHSYGRTTPPPPAPVKSFDGHALFVGAACCGAFAITDGVSKIREGQICYVDDETNTRVIVLGDGGPSPPPLLQSYDVRTDCFRRYQPQRPMGPWRCVTVQRLLHREALPPPPATEWGETLLLWEVMSSLGASRAPCYLKRSLSQEQPDIRAMFVDVTVYDQRWSFTQSGRSLQEAQQAVASKAVSFLRSRFRSVL</sequence>
<evidence type="ECO:0000313" key="3">
    <source>
        <dbReference type="Proteomes" id="UP000823388"/>
    </source>
</evidence>
<dbReference type="PANTHER" id="PTHR33110:SF39">
    <property type="entry name" value="OS04G0514700 PROTEIN"/>
    <property type="match status" value="1"/>
</dbReference>
<dbReference type="AlphaFoldDB" id="A0A8T0TKA9"/>
<organism evidence="2 3">
    <name type="scientific">Panicum virgatum</name>
    <name type="common">Blackwell switchgrass</name>
    <dbReference type="NCBI Taxonomy" id="38727"/>
    <lineage>
        <taxon>Eukaryota</taxon>
        <taxon>Viridiplantae</taxon>
        <taxon>Streptophyta</taxon>
        <taxon>Embryophyta</taxon>
        <taxon>Tracheophyta</taxon>
        <taxon>Spermatophyta</taxon>
        <taxon>Magnoliopsida</taxon>
        <taxon>Liliopsida</taxon>
        <taxon>Poales</taxon>
        <taxon>Poaceae</taxon>
        <taxon>PACMAD clade</taxon>
        <taxon>Panicoideae</taxon>
        <taxon>Panicodae</taxon>
        <taxon>Paniceae</taxon>
        <taxon>Panicinae</taxon>
        <taxon>Panicum</taxon>
        <taxon>Panicum sect. Hiantes</taxon>
    </lineage>
</organism>
<name>A0A8T0TKA9_PANVG</name>
<protein>
    <recommendedName>
        <fullName evidence="1">KIB1-4 beta-propeller domain-containing protein</fullName>
    </recommendedName>
</protein>
<dbReference type="Pfam" id="PF03478">
    <property type="entry name" value="Beta-prop_KIB1-4"/>
    <property type="match status" value="1"/>
</dbReference>
<dbReference type="EMBL" id="CM029043">
    <property type="protein sequence ID" value="KAG2612331.1"/>
    <property type="molecule type" value="Genomic_DNA"/>
</dbReference>
<evidence type="ECO:0000313" key="2">
    <source>
        <dbReference type="EMBL" id="KAG2612331.1"/>
    </source>
</evidence>
<dbReference type="Proteomes" id="UP000823388">
    <property type="component" value="Chromosome 4K"/>
</dbReference>
<accession>A0A8T0TKA9</accession>
<evidence type="ECO:0000259" key="1">
    <source>
        <dbReference type="Pfam" id="PF03478"/>
    </source>
</evidence>